<dbReference type="Gene3D" id="3.40.710.10">
    <property type="entry name" value="DD-peptidase/beta-lactamase superfamily"/>
    <property type="match status" value="1"/>
</dbReference>
<evidence type="ECO:0000313" key="2">
    <source>
        <dbReference type="EMBL" id="RGE59215.1"/>
    </source>
</evidence>
<dbReference type="InterPro" id="IPR050789">
    <property type="entry name" value="Diverse_Enzym_Activities"/>
</dbReference>
<dbReference type="InterPro" id="IPR001466">
    <property type="entry name" value="Beta-lactam-related"/>
</dbReference>
<protein>
    <submittedName>
        <fullName evidence="2">Class A beta-lactamase-related serine hydrolase</fullName>
    </submittedName>
</protein>
<dbReference type="SUPFAM" id="SSF56601">
    <property type="entry name" value="beta-lactamase/transpeptidase-like"/>
    <property type="match status" value="1"/>
</dbReference>
<dbReference type="GO" id="GO:0016787">
    <property type="term" value="F:hydrolase activity"/>
    <property type="evidence" value="ECO:0007669"/>
    <property type="project" value="UniProtKB-KW"/>
</dbReference>
<feature type="domain" description="Beta-lactamase-related" evidence="1">
    <location>
        <begin position="9"/>
        <end position="373"/>
    </location>
</feature>
<keyword evidence="3" id="KW-1185">Reference proteome</keyword>
<dbReference type="PANTHER" id="PTHR43283:SF3">
    <property type="entry name" value="BETA-LACTAMASE FAMILY PROTEIN (AFU_ORTHOLOGUE AFUA_5G07500)"/>
    <property type="match status" value="1"/>
</dbReference>
<evidence type="ECO:0000259" key="1">
    <source>
        <dbReference type="Pfam" id="PF00144"/>
    </source>
</evidence>
<proteinExistence type="predicted"/>
<dbReference type="InterPro" id="IPR012338">
    <property type="entry name" value="Beta-lactam/transpept-like"/>
</dbReference>
<dbReference type="Pfam" id="PF00144">
    <property type="entry name" value="Beta-lactamase"/>
    <property type="match status" value="1"/>
</dbReference>
<comment type="caution">
    <text evidence="2">The sequence shown here is derived from an EMBL/GenBank/DDBJ whole genome shotgun (WGS) entry which is preliminary data.</text>
</comment>
<gene>
    <name evidence="2" type="ORF">DXC51_14675</name>
</gene>
<sequence length="397" mass="44648">MVELAEEWRSIVKGAVQRGEVGGVSLLFIKDGKEICWLGEGYADRENKREIKRDTIFRLYSMTKPVTAVAAMILAEDGAFDLKQPVGDFLPAFRDSQVWCGDHREPADRPILIEDLLMMTSGLTYGDNDTVPELAARKLLSEVEEGLKDERPMTTLEFAERAGRIPLLFQPGASWKYGISADILGAVIEKAAHKTFGEFLEERIFTPLGMKDTGFYVPEEKRDRLAKAYIRDEENRLVQYEGSFLGIRNRMDRKAVYESGGAGLVSTIEDYSVFARMLLDRGSFGKTRILNPEAVDRMLNAGLNDRQQAAFDGWFGQKGYRYGCLMRVLQDPAAAVSPGLKGEYCWDGWLGCSFFNYPRENMTLLVMQQQLNGGDVVTGVKKALVRRMEGRERGQEG</sequence>
<dbReference type="EMBL" id="QVLV01000009">
    <property type="protein sequence ID" value="RGE59215.1"/>
    <property type="molecule type" value="Genomic_DNA"/>
</dbReference>
<dbReference type="GeneID" id="97988076"/>
<dbReference type="PANTHER" id="PTHR43283">
    <property type="entry name" value="BETA-LACTAMASE-RELATED"/>
    <property type="match status" value="1"/>
</dbReference>
<reference evidence="2" key="1">
    <citation type="submission" date="2018-08" db="EMBL/GenBank/DDBJ databases">
        <title>A genome reference for cultivated species of the human gut microbiota.</title>
        <authorList>
            <person name="Zou Y."/>
            <person name="Xue W."/>
            <person name="Luo G."/>
        </authorList>
    </citation>
    <scope>NUCLEOTIDE SEQUENCE [LARGE SCALE GENOMIC DNA]</scope>
    <source>
        <strain evidence="2">TF05-5AC</strain>
    </source>
</reference>
<name>A0A3E3I390_9FIRM</name>
<organism evidence="2 3">
    <name type="scientific">Eisenbergiella massiliensis</name>
    <dbReference type="NCBI Taxonomy" id="1720294"/>
    <lineage>
        <taxon>Bacteria</taxon>
        <taxon>Bacillati</taxon>
        <taxon>Bacillota</taxon>
        <taxon>Clostridia</taxon>
        <taxon>Lachnospirales</taxon>
        <taxon>Lachnospiraceae</taxon>
        <taxon>Eisenbergiella</taxon>
    </lineage>
</organism>
<evidence type="ECO:0000313" key="3">
    <source>
        <dbReference type="Proteomes" id="UP000260812"/>
    </source>
</evidence>
<accession>A0A3E3I390</accession>
<dbReference type="RefSeq" id="WP_117544825.1">
    <property type="nucleotide sequence ID" value="NZ_QVLV01000009.1"/>
</dbReference>
<keyword evidence="2" id="KW-0378">Hydrolase</keyword>
<dbReference type="Proteomes" id="UP000260812">
    <property type="component" value="Unassembled WGS sequence"/>
</dbReference>
<dbReference type="AlphaFoldDB" id="A0A3E3I390"/>